<dbReference type="STRING" id="1344416.A0A139B038"/>
<evidence type="ECO:0000256" key="1">
    <source>
        <dbReference type="ARBA" id="ARBA00022737"/>
    </source>
</evidence>
<dbReference type="InterPro" id="IPR051726">
    <property type="entry name" value="Chitin_Synth_Reg"/>
</dbReference>
<dbReference type="PANTHER" id="PTHR46430:SF3">
    <property type="entry name" value="ACTIVATOR OF C KINASE PROTEIN 1"/>
    <property type="match status" value="1"/>
</dbReference>
<dbReference type="EMBL" id="KQ965731">
    <property type="protein sequence ID" value="KXS22362.1"/>
    <property type="molecule type" value="Genomic_DNA"/>
</dbReference>
<feature type="region of interest" description="Disordered" evidence="2">
    <location>
        <begin position="470"/>
        <end position="515"/>
    </location>
</feature>
<dbReference type="SMART" id="SM00671">
    <property type="entry name" value="SEL1"/>
    <property type="match status" value="7"/>
</dbReference>
<feature type="compositionally biased region" description="Polar residues" evidence="2">
    <location>
        <begin position="1"/>
        <end position="17"/>
    </location>
</feature>
<gene>
    <name evidence="3" type="ORF">M427DRAFT_106730</name>
</gene>
<dbReference type="Pfam" id="PF08238">
    <property type="entry name" value="Sel1"/>
    <property type="match status" value="7"/>
</dbReference>
<keyword evidence="1" id="KW-0677">Repeat</keyword>
<dbReference type="InterPro" id="IPR006597">
    <property type="entry name" value="Sel1-like"/>
</dbReference>
<dbReference type="InterPro" id="IPR011990">
    <property type="entry name" value="TPR-like_helical_dom_sf"/>
</dbReference>
<dbReference type="PANTHER" id="PTHR46430">
    <property type="entry name" value="PROTEIN SKT5-RELATED"/>
    <property type="match status" value="1"/>
</dbReference>
<organism evidence="3 4">
    <name type="scientific">Gonapodya prolifera (strain JEL478)</name>
    <name type="common">Monoblepharis prolifera</name>
    <dbReference type="NCBI Taxonomy" id="1344416"/>
    <lineage>
        <taxon>Eukaryota</taxon>
        <taxon>Fungi</taxon>
        <taxon>Fungi incertae sedis</taxon>
        <taxon>Chytridiomycota</taxon>
        <taxon>Chytridiomycota incertae sedis</taxon>
        <taxon>Monoblepharidomycetes</taxon>
        <taxon>Monoblepharidales</taxon>
        <taxon>Gonapodyaceae</taxon>
        <taxon>Gonapodya</taxon>
    </lineage>
</organism>
<name>A0A139B038_GONPJ</name>
<evidence type="ECO:0000313" key="3">
    <source>
        <dbReference type="EMBL" id="KXS22362.1"/>
    </source>
</evidence>
<dbReference type="OMA" id="WAYENAC"/>
<feature type="region of interest" description="Disordered" evidence="2">
    <location>
        <begin position="1"/>
        <end position="72"/>
    </location>
</feature>
<dbReference type="SUPFAM" id="SSF81901">
    <property type="entry name" value="HCP-like"/>
    <property type="match status" value="2"/>
</dbReference>
<dbReference type="AlphaFoldDB" id="A0A139B038"/>
<dbReference type="Gene3D" id="1.25.40.10">
    <property type="entry name" value="Tetratricopeptide repeat domain"/>
    <property type="match status" value="2"/>
</dbReference>
<keyword evidence="4" id="KW-1185">Reference proteome</keyword>
<evidence type="ECO:0000256" key="2">
    <source>
        <dbReference type="SAM" id="MobiDB-lite"/>
    </source>
</evidence>
<dbReference type="Proteomes" id="UP000070544">
    <property type="component" value="Unassembled WGS sequence"/>
</dbReference>
<feature type="compositionally biased region" description="Basic and acidic residues" evidence="2">
    <location>
        <begin position="487"/>
        <end position="508"/>
    </location>
</feature>
<reference evidence="3 4" key="1">
    <citation type="journal article" date="2015" name="Genome Biol. Evol.">
        <title>Phylogenomic analyses indicate that early fungi evolved digesting cell walls of algal ancestors of land plants.</title>
        <authorList>
            <person name="Chang Y."/>
            <person name="Wang S."/>
            <person name="Sekimoto S."/>
            <person name="Aerts A.L."/>
            <person name="Choi C."/>
            <person name="Clum A."/>
            <person name="LaButti K.M."/>
            <person name="Lindquist E.A."/>
            <person name="Yee Ngan C."/>
            <person name="Ohm R.A."/>
            <person name="Salamov A.A."/>
            <person name="Grigoriev I.V."/>
            <person name="Spatafora J.W."/>
            <person name="Berbee M.L."/>
        </authorList>
    </citation>
    <scope>NUCLEOTIDE SEQUENCE [LARGE SCALE GENOMIC DNA]</scope>
    <source>
        <strain evidence="3 4">JEL478</strain>
    </source>
</reference>
<sequence>MGSASFGNDRSSQSQGRVDSGRDSSWSQSQSRSDNQSQRTTRSRDVPMVSSPLPGALANGPSRGGPSRTEMDLDLRFNPDVVAEVITIKKEAQNDYWDPVWVDRLSKYREEVKASDDLEDKFAFGRWVIEMGLNAKWSDPDPSYADRNRDGLLREGSRVIKKLAKGTLGKQGHPPAQFLLADYHSSGQAEPHIEKSHAKAFALYVAISKSYRPGTGVNAGSKKDTEMSVVAAQATYRAGACCEDGLGVKKDPLRAVQFYRKAASFSDTHAMYKMGHLYISGSLGVAKSPREGVSWLKRAASQADEAFPAPIHDLAQVYEGIIDTGGAAIKDNAYAYTLYLRAAQIGYAKSQYHLGLAHEIGLLGLPTDARRSIAWYNLGAQAGDPECELGLSGWYVTGCEGVMAPNDDLAYKWARSSAEKGYARAECALGFFIENGVGAPVDMNEAKYWYNRAAEQGDRRAQSRLEGLAKGWGPLGGNSSLNRRKSVRDEAVRRRELGRQGKLEEADGGRGCSVQ</sequence>
<feature type="compositionally biased region" description="Low complexity" evidence="2">
    <location>
        <begin position="23"/>
        <end position="40"/>
    </location>
</feature>
<dbReference type="OrthoDB" id="272077at2759"/>
<proteinExistence type="predicted"/>
<accession>A0A139B038</accession>
<protein>
    <submittedName>
        <fullName evidence="3">HCP-like protein</fullName>
    </submittedName>
</protein>
<evidence type="ECO:0000313" key="4">
    <source>
        <dbReference type="Proteomes" id="UP000070544"/>
    </source>
</evidence>